<dbReference type="EMBL" id="FTOQ01000022">
    <property type="protein sequence ID" value="SIT15404.1"/>
    <property type="molecule type" value="Genomic_DNA"/>
</dbReference>
<accession>A0A1N7PXR3</accession>
<sequence length="219" mass="23566">MSGPDGRDRGTVRARIAAATRAAHEALHVHPWLCRLQAPDLTLSEYAMLLRGYLVFFEAVEQRRRSLCVFEPLSLDRGLAALRADLRGLQASLRLPPGLPLPMPETPRAALGALYVLHGARFGAALIDRDIAAALPQAPRHFFGAGHDRRLWAALTGELDRHGQAAEGYVALVSAADQTFAAFGRVMTAICTGPHADVSAATPITPRRLSAREEAGPGR</sequence>
<dbReference type="RefSeq" id="WP_076450892.1">
    <property type="nucleotide sequence ID" value="NZ_FTOQ01000022.1"/>
</dbReference>
<dbReference type="AlphaFoldDB" id="A0A1N7PXR3"/>
<evidence type="ECO:0000313" key="2">
    <source>
        <dbReference type="Proteomes" id="UP000186684"/>
    </source>
</evidence>
<dbReference type="Gene3D" id="1.20.910.10">
    <property type="entry name" value="Heme oxygenase-like"/>
    <property type="match status" value="1"/>
</dbReference>
<proteinExistence type="predicted"/>
<organism evidence="1 2">
    <name type="scientific">Roseivivax lentus</name>
    <dbReference type="NCBI Taxonomy" id="633194"/>
    <lineage>
        <taxon>Bacteria</taxon>
        <taxon>Pseudomonadati</taxon>
        <taxon>Pseudomonadota</taxon>
        <taxon>Alphaproteobacteria</taxon>
        <taxon>Rhodobacterales</taxon>
        <taxon>Roseobacteraceae</taxon>
        <taxon>Roseivivax</taxon>
    </lineage>
</organism>
<dbReference type="STRING" id="633194.SAMN05421759_12219"/>
<reference evidence="2" key="1">
    <citation type="submission" date="2017-01" db="EMBL/GenBank/DDBJ databases">
        <authorList>
            <person name="Varghese N."/>
            <person name="Submissions S."/>
        </authorList>
    </citation>
    <scope>NUCLEOTIDE SEQUENCE [LARGE SCALE GENOMIC DNA]</scope>
    <source>
        <strain evidence="2">DSM 29430</strain>
    </source>
</reference>
<keyword evidence="2" id="KW-1185">Reference proteome</keyword>
<dbReference type="CDD" id="cd19166">
    <property type="entry name" value="HemeO-bac"/>
    <property type="match status" value="1"/>
</dbReference>
<dbReference type="OrthoDB" id="7868204at2"/>
<name>A0A1N7PXR3_9RHOB</name>
<dbReference type="InterPro" id="IPR016084">
    <property type="entry name" value="Haem_Oase-like_multi-hlx"/>
</dbReference>
<dbReference type="Proteomes" id="UP000186684">
    <property type="component" value="Unassembled WGS sequence"/>
</dbReference>
<gene>
    <name evidence="1" type="ORF">SAMN05421759_12219</name>
</gene>
<protein>
    <submittedName>
        <fullName evidence="1">Heme oxygenase</fullName>
    </submittedName>
</protein>
<dbReference type="SUPFAM" id="SSF48613">
    <property type="entry name" value="Heme oxygenase-like"/>
    <property type="match status" value="1"/>
</dbReference>
<evidence type="ECO:0000313" key="1">
    <source>
        <dbReference type="EMBL" id="SIT15404.1"/>
    </source>
</evidence>